<dbReference type="eggNOG" id="ENOG502S5MD">
    <property type="taxonomic scope" value="Eukaryota"/>
</dbReference>
<name>W9QQI4_9ROSA</name>
<accession>W9QQI4</accession>
<keyword evidence="1" id="KW-0812">Transmembrane</keyword>
<evidence type="ECO:0008006" key="4">
    <source>
        <dbReference type="Google" id="ProtNLM"/>
    </source>
</evidence>
<feature type="transmembrane region" description="Helical" evidence="1">
    <location>
        <begin position="12"/>
        <end position="30"/>
    </location>
</feature>
<proteinExistence type="predicted"/>
<gene>
    <name evidence="2" type="ORF">L484_013498</name>
</gene>
<organism evidence="2 3">
    <name type="scientific">Morus notabilis</name>
    <dbReference type="NCBI Taxonomy" id="981085"/>
    <lineage>
        <taxon>Eukaryota</taxon>
        <taxon>Viridiplantae</taxon>
        <taxon>Streptophyta</taxon>
        <taxon>Embryophyta</taxon>
        <taxon>Tracheophyta</taxon>
        <taxon>Spermatophyta</taxon>
        <taxon>Magnoliopsida</taxon>
        <taxon>eudicotyledons</taxon>
        <taxon>Gunneridae</taxon>
        <taxon>Pentapetalae</taxon>
        <taxon>rosids</taxon>
        <taxon>fabids</taxon>
        <taxon>Rosales</taxon>
        <taxon>Moraceae</taxon>
        <taxon>Moreae</taxon>
        <taxon>Morus</taxon>
    </lineage>
</organism>
<dbReference type="OrthoDB" id="772152at2759"/>
<dbReference type="STRING" id="981085.W9QQI4"/>
<sequence length="114" mass="12179">MENEDPWLALDKLYHILFCFSLTLVSSTLANLTGNPFLRRYSISLGSIASLLAGAAKEAVDELGFFRSAGASGKDAVADVLGVLLAALGLSLLRHSSRLNREMDQAQARGLSLV</sequence>
<feature type="transmembrane region" description="Helical" evidence="1">
    <location>
        <begin position="76"/>
        <end position="93"/>
    </location>
</feature>
<dbReference type="PANTHER" id="PTHR35462">
    <property type="match status" value="1"/>
</dbReference>
<keyword evidence="3" id="KW-1185">Reference proteome</keyword>
<dbReference type="PANTHER" id="PTHR35462:SF2">
    <property type="entry name" value="TRANSMEMBRANE PROTEIN"/>
    <property type="match status" value="1"/>
</dbReference>
<dbReference type="KEGG" id="mnt:21396670"/>
<dbReference type="Proteomes" id="UP000030645">
    <property type="component" value="Unassembled WGS sequence"/>
</dbReference>
<dbReference type="AlphaFoldDB" id="W9QQI4"/>
<evidence type="ECO:0000313" key="3">
    <source>
        <dbReference type="Proteomes" id="UP000030645"/>
    </source>
</evidence>
<protein>
    <recommendedName>
        <fullName evidence="4">Transmembrane protein</fullName>
    </recommendedName>
</protein>
<evidence type="ECO:0000313" key="2">
    <source>
        <dbReference type="EMBL" id="EXB50406.1"/>
    </source>
</evidence>
<dbReference type="EMBL" id="KE343999">
    <property type="protein sequence ID" value="EXB50406.1"/>
    <property type="molecule type" value="Genomic_DNA"/>
</dbReference>
<reference evidence="3" key="1">
    <citation type="submission" date="2013-01" db="EMBL/GenBank/DDBJ databases">
        <title>Draft Genome Sequence of a Mulberry Tree, Morus notabilis C.K. Schneid.</title>
        <authorList>
            <person name="He N."/>
            <person name="Zhao S."/>
        </authorList>
    </citation>
    <scope>NUCLEOTIDE SEQUENCE</scope>
</reference>
<keyword evidence="1" id="KW-1133">Transmembrane helix</keyword>
<keyword evidence="1" id="KW-0472">Membrane</keyword>
<evidence type="ECO:0000256" key="1">
    <source>
        <dbReference type="SAM" id="Phobius"/>
    </source>
</evidence>